<dbReference type="Proteomes" id="UP000228947">
    <property type="component" value="Unassembled WGS sequence"/>
</dbReference>
<evidence type="ECO:0000256" key="3">
    <source>
        <dbReference type="ARBA" id="ARBA00022598"/>
    </source>
</evidence>
<accession>A0A2M8PAU2</accession>
<keyword evidence="4" id="KW-0028">Amino-acid biosynthesis</keyword>
<evidence type="ECO:0000313" key="15">
    <source>
        <dbReference type="Proteomes" id="UP000229681"/>
    </source>
</evidence>
<dbReference type="InterPro" id="IPR011761">
    <property type="entry name" value="ATP-grasp"/>
</dbReference>
<evidence type="ECO:0000256" key="1">
    <source>
        <dbReference type="ARBA" id="ARBA00001946"/>
    </source>
</evidence>
<comment type="cofactor">
    <cofactor evidence="1">
        <name>Mg(2+)</name>
        <dbReference type="ChEBI" id="CHEBI:18420"/>
    </cofactor>
</comment>
<dbReference type="GO" id="GO:0018169">
    <property type="term" value="F:ribosomal S6-glutamic acid ligase activity"/>
    <property type="evidence" value="ECO:0007669"/>
    <property type="project" value="TreeGrafter"/>
</dbReference>
<dbReference type="InterPro" id="IPR013815">
    <property type="entry name" value="ATP_grasp_subdomain_1"/>
</dbReference>
<evidence type="ECO:0000256" key="6">
    <source>
        <dbReference type="ARBA" id="ARBA00022741"/>
    </source>
</evidence>
<dbReference type="PROSITE" id="PS50975">
    <property type="entry name" value="ATP_GRASP"/>
    <property type="match status" value="1"/>
</dbReference>
<dbReference type="FunFam" id="3.30.470.20:FF:000058">
    <property type="entry name" value="Alpha-aminoadipate--LysW ligase LysX protein"/>
    <property type="match status" value="1"/>
</dbReference>
<keyword evidence="8" id="KW-0460">Magnesium</keyword>
<gene>
    <name evidence="13" type="primary">lysX</name>
    <name evidence="12" type="ORF">CUN49_14555</name>
    <name evidence="13" type="ORF">CUN50_03965</name>
</gene>
<feature type="domain" description="ATP-grasp" evidence="11">
    <location>
        <begin position="93"/>
        <end position="277"/>
    </location>
</feature>
<dbReference type="EMBL" id="PGTL01000016">
    <property type="protein sequence ID" value="PJF42495.1"/>
    <property type="molecule type" value="Genomic_DNA"/>
</dbReference>
<evidence type="ECO:0000256" key="7">
    <source>
        <dbReference type="ARBA" id="ARBA00022840"/>
    </source>
</evidence>
<dbReference type="Gene3D" id="3.30.1490.20">
    <property type="entry name" value="ATP-grasp fold, A domain"/>
    <property type="match status" value="1"/>
</dbReference>
<dbReference type="InterPro" id="IPR054562">
    <property type="entry name" value="LysX/ArgX_preATP_grasp"/>
</dbReference>
<protein>
    <submittedName>
        <fullName evidence="13">Lysine biosynthesis protein LysX</fullName>
    </submittedName>
</protein>
<organism evidence="13 14">
    <name type="scientific">Candidatus Thermofonsia Clade 1 bacterium</name>
    <dbReference type="NCBI Taxonomy" id="2364210"/>
    <lineage>
        <taxon>Bacteria</taxon>
        <taxon>Bacillati</taxon>
        <taxon>Chloroflexota</taxon>
        <taxon>Candidatus Thermofontia</taxon>
        <taxon>Candidatus Thermofonsia Clade 1</taxon>
    </lineage>
</organism>
<evidence type="ECO:0000313" key="12">
    <source>
        <dbReference type="EMBL" id="PJF34657.1"/>
    </source>
</evidence>
<dbReference type="AlphaFoldDB" id="A0A2M8PY60"/>
<dbReference type="SUPFAM" id="SSF52440">
    <property type="entry name" value="PreATP-grasp domain"/>
    <property type="match status" value="1"/>
</dbReference>
<dbReference type="GO" id="GO:0046872">
    <property type="term" value="F:metal ion binding"/>
    <property type="evidence" value="ECO:0007669"/>
    <property type="project" value="UniProtKB-KW"/>
</dbReference>
<evidence type="ECO:0000313" key="14">
    <source>
        <dbReference type="Proteomes" id="UP000228947"/>
    </source>
</evidence>
<dbReference type="Gene3D" id="3.40.50.20">
    <property type="match status" value="1"/>
</dbReference>
<evidence type="ECO:0000313" key="13">
    <source>
        <dbReference type="EMBL" id="PJF42495.1"/>
    </source>
</evidence>
<dbReference type="InterPro" id="IPR011870">
    <property type="entry name" value="LysX_arch"/>
</dbReference>
<dbReference type="FunFam" id="3.30.1490.20:FF:000025">
    <property type="entry name" value="Alpha-aminoadipate--LysW ligase LysX protein"/>
    <property type="match status" value="1"/>
</dbReference>
<keyword evidence="7 10" id="KW-0067">ATP-binding</keyword>
<comment type="similarity">
    <text evidence="2">Belongs to the RimK family. LysX subfamily.</text>
</comment>
<dbReference type="Pfam" id="PF22626">
    <property type="entry name" value="LysX_preATP_grasp"/>
    <property type="match status" value="1"/>
</dbReference>
<evidence type="ECO:0000256" key="5">
    <source>
        <dbReference type="ARBA" id="ARBA00022723"/>
    </source>
</evidence>
<dbReference type="PANTHER" id="PTHR21621:SF0">
    <property type="entry name" value="BETA-CITRYLGLUTAMATE SYNTHASE B-RELATED"/>
    <property type="match status" value="1"/>
</dbReference>
<dbReference type="Gene3D" id="3.30.470.20">
    <property type="entry name" value="ATP-grasp fold, B domain"/>
    <property type="match status" value="1"/>
</dbReference>
<keyword evidence="3" id="KW-0436">Ligase</keyword>
<keyword evidence="6 10" id="KW-0547">Nucleotide-binding</keyword>
<evidence type="ECO:0000256" key="9">
    <source>
        <dbReference type="ARBA" id="ARBA00029440"/>
    </source>
</evidence>
<sequence>MRVGIIASRIRVEEKLLLAAFEARHITPTLINDDELILSLSAQSSPLPYDLILERSVSTSRGLYALRVLETLGNTVINRWHVANTCADKLLTTTALHAAGVPQPEVEIAFTAEAALQAIERMGYPVVLKPVIGSWGRLLARVNDRAAAEALLEHKEVLGGYQHSIFYIQRLINKPNRDIRAFVVGDRCICAIYRNSEHWITNTARGGKAENCPVTPELEALAVRAAQAVGGGVLAVDVLEDPERGLLVNEINHTMEFRNSLAPTGVDIPAHIVDYALRYVAEVRA</sequence>
<name>A0A2M8PY60_9CHLR</name>
<dbReference type="InterPro" id="IPR016185">
    <property type="entry name" value="PreATP-grasp_dom_sf"/>
</dbReference>
<comment type="pathway">
    <text evidence="9">Amino-acid biosynthesis.</text>
</comment>
<dbReference type="Proteomes" id="UP000229681">
    <property type="component" value="Unassembled WGS sequence"/>
</dbReference>
<dbReference type="GO" id="GO:0005737">
    <property type="term" value="C:cytoplasm"/>
    <property type="evidence" value="ECO:0007669"/>
    <property type="project" value="TreeGrafter"/>
</dbReference>
<dbReference type="GO" id="GO:0009085">
    <property type="term" value="P:lysine biosynthetic process"/>
    <property type="evidence" value="ECO:0007669"/>
    <property type="project" value="InterPro"/>
</dbReference>
<proteinExistence type="inferred from homology"/>
<evidence type="ECO:0000259" key="11">
    <source>
        <dbReference type="PROSITE" id="PS50975"/>
    </source>
</evidence>
<evidence type="ECO:0000256" key="4">
    <source>
        <dbReference type="ARBA" id="ARBA00022605"/>
    </source>
</evidence>
<evidence type="ECO:0000256" key="8">
    <source>
        <dbReference type="ARBA" id="ARBA00022842"/>
    </source>
</evidence>
<dbReference type="GO" id="GO:0005524">
    <property type="term" value="F:ATP binding"/>
    <property type="evidence" value="ECO:0007669"/>
    <property type="project" value="UniProtKB-UniRule"/>
</dbReference>
<reference evidence="14 15" key="1">
    <citation type="submission" date="2017-11" db="EMBL/GenBank/DDBJ databases">
        <title>Evolution of Phototrophy in the Chloroflexi Phylum Driven by Horizontal Gene Transfer.</title>
        <authorList>
            <person name="Ward L.M."/>
            <person name="Hemp J."/>
            <person name="Shih P.M."/>
            <person name="Mcglynn S.E."/>
            <person name="Fischer W."/>
        </authorList>
    </citation>
    <scope>NUCLEOTIDE SEQUENCE [LARGE SCALE GENOMIC DNA]</scope>
    <source>
        <strain evidence="13">CP1_1M</strain>
        <strain evidence="12">JP3_13</strain>
    </source>
</reference>
<dbReference type="EMBL" id="PGTM01000310">
    <property type="protein sequence ID" value="PJF34657.1"/>
    <property type="molecule type" value="Genomic_DNA"/>
</dbReference>
<comment type="caution">
    <text evidence="13">The sequence shown here is derived from an EMBL/GenBank/DDBJ whole genome shotgun (WGS) entry which is preliminary data.</text>
</comment>
<dbReference type="Pfam" id="PF08443">
    <property type="entry name" value="RimK"/>
    <property type="match status" value="1"/>
</dbReference>
<dbReference type="InterPro" id="IPR013651">
    <property type="entry name" value="ATP-grasp_RimK-type"/>
</dbReference>
<dbReference type="GO" id="GO:0009432">
    <property type="term" value="P:SOS response"/>
    <property type="evidence" value="ECO:0007669"/>
    <property type="project" value="TreeGrafter"/>
</dbReference>
<dbReference type="NCBIfam" id="TIGR00768">
    <property type="entry name" value="rimK_fam"/>
    <property type="match status" value="1"/>
</dbReference>
<accession>A0A2M8PY60</accession>
<dbReference type="InterPro" id="IPR004666">
    <property type="entry name" value="Rp_bS6_RimK/Lys_biosynth_LsyX"/>
</dbReference>
<dbReference type="SUPFAM" id="SSF56059">
    <property type="entry name" value="Glutathione synthetase ATP-binding domain-like"/>
    <property type="match status" value="1"/>
</dbReference>
<keyword evidence="5" id="KW-0479">Metal-binding</keyword>
<dbReference type="NCBIfam" id="TIGR02144">
    <property type="entry name" value="LysX_arch"/>
    <property type="match status" value="1"/>
</dbReference>
<evidence type="ECO:0000256" key="2">
    <source>
        <dbReference type="ARBA" id="ARBA00006239"/>
    </source>
</evidence>
<evidence type="ECO:0000256" key="10">
    <source>
        <dbReference type="PROSITE-ProRule" id="PRU00409"/>
    </source>
</evidence>
<dbReference type="PANTHER" id="PTHR21621">
    <property type="entry name" value="RIBOSOMAL PROTEIN S6 MODIFICATION PROTEIN"/>
    <property type="match status" value="1"/>
</dbReference>